<protein>
    <recommendedName>
        <fullName evidence="1">VOC domain-containing protein</fullName>
    </recommendedName>
</protein>
<keyword evidence="3" id="KW-1185">Reference proteome</keyword>
<dbReference type="Proteomes" id="UP000730618">
    <property type="component" value="Unassembled WGS sequence"/>
</dbReference>
<proteinExistence type="predicted"/>
<dbReference type="RefSeq" id="WP_218103126.1">
    <property type="nucleotide sequence ID" value="NZ_CAJVCE010000041.1"/>
</dbReference>
<dbReference type="PROSITE" id="PS51819">
    <property type="entry name" value="VOC"/>
    <property type="match status" value="1"/>
</dbReference>
<dbReference type="EMBL" id="CAJVCE010000041">
    <property type="protein sequence ID" value="CAG7658243.1"/>
    <property type="molecule type" value="Genomic_DNA"/>
</dbReference>
<dbReference type="Pfam" id="PF00903">
    <property type="entry name" value="Glyoxalase"/>
    <property type="match status" value="1"/>
</dbReference>
<organism evidence="2 3">
    <name type="scientific">Paenibacillus allorhizosphaerae</name>
    <dbReference type="NCBI Taxonomy" id="2849866"/>
    <lineage>
        <taxon>Bacteria</taxon>
        <taxon>Bacillati</taxon>
        <taxon>Bacillota</taxon>
        <taxon>Bacilli</taxon>
        <taxon>Bacillales</taxon>
        <taxon>Paenibacillaceae</taxon>
        <taxon>Paenibacillus</taxon>
    </lineage>
</organism>
<sequence length="62" mass="7085">MSFTEQTFQLPWQGIHHIALLTVDLDSTIRFYRNVLGMHTSGIAPSQQGRGRHCLIFVNEKS</sequence>
<accession>A0ABN7TZN3</accession>
<gene>
    <name evidence="2" type="ORF">PAECIP111802_06992</name>
</gene>
<dbReference type="InterPro" id="IPR004360">
    <property type="entry name" value="Glyas_Fos-R_dOase_dom"/>
</dbReference>
<dbReference type="InterPro" id="IPR037523">
    <property type="entry name" value="VOC_core"/>
</dbReference>
<evidence type="ECO:0000313" key="3">
    <source>
        <dbReference type="Proteomes" id="UP000730618"/>
    </source>
</evidence>
<name>A0ABN7TZN3_9BACL</name>
<evidence type="ECO:0000313" key="2">
    <source>
        <dbReference type="EMBL" id="CAG7658243.1"/>
    </source>
</evidence>
<feature type="domain" description="VOC" evidence="1">
    <location>
        <begin position="14"/>
        <end position="62"/>
    </location>
</feature>
<reference evidence="2 3" key="1">
    <citation type="submission" date="2021-06" db="EMBL/GenBank/DDBJ databases">
        <authorList>
            <person name="Criscuolo A."/>
        </authorList>
    </citation>
    <scope>NUCLEOTIDE SEQUENCE [LARGE SCALE GENOMIC DNA]</scope>
    <source>
        <strain evidence="3">CIP 111802</strain>
    </source>
</reference>
<comment type="caution">
    <text evidence="2">The sequence shown here is derived from an EMBL/GenBank/DDBJ whole genome shotgun (WGS) entry which is preliminary data.</text>
</comment>
<evidence type="ECO:0000259" key="1">
    <source>
        <dbReference type="PROSITE" id="PS51819"/>
    </source>
</evidence>